<proteinExistence type="predicted"/>
<dbReference type="InterPro" id="IPR036692">
    <property type="entry name" value="Shew3726-like_sf"/>
</dbReference>
<reference evidence="1" key="1">
    <citation type="submission" date="2024-06" db="EMBL/GenBank/DDBJ databases">
        <authorList>
            <person name="Coelho C."/>
            <person name="Bento M."/>
            <person name="Garcia E."/>
            <person name="Camelo A."/>
            <person name="Brandao I."/>
            <person name="Espirito Santo C."/>
            <person name="Trovao J."/>
            <person name="Verissimo A."/>
            <person name="Costa J."/>
            <person name="Tiago I."/>
        </authorList>
    </citation>
    <scope>NUCLEOTIDE SEQUENCE</scope>
    <source>
        <strain evidence="1">KWT182</strain>
    </source>
</reference>
<accession>A0AAU7Q9R1</accession>
<dbReference type="EMBL" id="CP157947">
    <property type="protein sequence ID" value="XBS69432.1"/>
    <property type="molecule type" value="Genomic_DNA"/>
</dbReference>
<sequence length="84" mass="9984">MNQAIQFPELEYWDNDREAVCFPALADGFRVECVARKRWLLEQFGAGADADCLTLFRTFRWEIEEAMERKIADRHDYQGCFYLP</sequence>
<name>A0AAU7Q9R1_9GAMM</name>
<evidence type="ECO:0000313" key="1">
    <source>
        <dbReference type="EMBL" id="XBS69432.1"/>
    </source>
</evidence>
<dbReference type="AlphaFoldDB" id="A0AAU7Q9R1"/>
<dbReference type="InterPro" id="IPR009962">
    <property type="entry name" value="DUF1488"/>
</dbReference>
<protein>
    <submittedName>
        <fullName evidence="1">DUF1488 domain-containing protein</fullName>
    </submittedName>
</protein>
<dbReference type="SUPFAM" id="SSF160272">
    <property type="entry name" value="Shew3726-like"/>
    <property type="match status" value="1"/>
</dbReference>
<dbReference type="Pfam" id="PF07369">
    <property type="entry name" value="DUF1488"/>
    <property type="match status" value="1"/>
</dbReference>
<organism evidence="1">
    <name type="scientific">Acerihabitans sp. KWT182</name>
    <dbReference type="NCBI Taxonomy" id="3157919"/>
    <lineage>
        <taxon>Bacteria</taxon>
        <taxon>Pseudomonadati</taxon>
        <taxon>Pseudomonadota</taxon>
        <taxon>Gammaproteobacteria</taxon>
        <taxon>Enterobacterales</taxon>
        <taxon>Pectobacteriaceae</taxon>
        <taxon>Acerihabitans</taxon>
    </lineage>
</organism>
<gene>
    <name evidence="1" type="ORF">ABK905_24020</name>
</gene>
<dbReference type="Gene3D" id="3.30.160.140">
    <property type="entry name" value="Shew3726-like"/>
    <property type="match status" value="1"/>
</dbReference>